<dbReference type="Gene3D" id="3.10.450.30">
    <property type="entry name" value="Microbial ribonucleases"/>
    <property type="match status" value="1"/>
</dbReference>
<dbReference type="AlphaFoldDB" id="A0A1L7WTY3"/>
<reference evidence="4 5" key="1">
    <citation type="submission" date="2016-03" db="EMBL/GenBank/DDBJ databases">
        <authorList>
            <person name="Ploux O."/>
        </authorList>
    </citation>
    <scope>NUCLEOTIDE SEQUENCE [LARGE SCALE GENOMIC DNA]</scope>
    <source>
        <strain evidence="4 5">UAMH 11012</strain>
    </source>
</reference>
<name>A0A1L7WTY3_9HELO</name>
<dbReference type="GO" id="GO:0004540">
    <property type="term" value="F:RNA nuclease activity"/>
    <property type="evidence" value="ECO:0007669"/>
    <property type="project" value="InterPro"/>
</dbReference>
<organism evidence="4 5">
    <name type="scientific">Phialocephala subalpina</name>
    <dbReference type="NCBI Taxonomy" id="576137"/>
    <lineage>
        <taxon>Eukaryota</taxon>
        <taxon>Fungi</taxon>
        <taxon>Dikarya</taxon>
        <taxon>Ascomycota</taxon>
        <taxon>Pezizomycotina</taxon>
        <taxon>Leotiomycetes</taxon>
        <taxon>Helotiales</taxon>
        <taxon>Mollisiaceae</taxon>
        <taxon>Phialocephala</taxon>
        <taxon>Phialocephala fortinii species complex</taxon>
    </lineage>
</organism>
<dbReference type="EMBL" id="FJOG01000007">
    <property type="protein sequence ID" value="CZR56226.1"/>
    <property type="molecule type" value="Genomic_DNA"/>
</dbReference>
<evidence type="ECO:0000313" key="5">
    <source>
        <dbReference type="Proteomes" id="UP000184330"/>
    </source>
</evidence>
<evidence type="ECO:0000256" key="2">
    <source>
        <dbReference type="ARBA" id="ARBA00022801"/>
    </source>
</evidence>
<evidence type="ECO:0000313" key="4">
    <source>
        <dbReference type="EMBL" id="CZR56226.1"/>
    </source>
</evidence>
<accession>A0A1L7WTY3</accession>
<keyword evidence="2" id="KW-0378">Hydrolase</keyword>
<keyword evidence="5" id="KW-1185">Reference proteome</keyword>
<gene>
    <name evidence="4" type="ORF">PAC_06114</name>
</gene>
<sequence>MPKYITRDSKKKGTKAKKETRDAKPDRTNIITCKLDTGAVEMNLLDVERVTHMYPLQTGLSGYPKEFVQKEEKGPRIAFTARNCSRQAVFGTGKATSTSSKYLEVPILHNAKKGVHRYPVEKKRKIKGEQGPYRAILTYPAKELAGVVYHPHELGPEPFKKNDARLKLKKAHREKRMSP</sequence>
<feature type="region of interest" description="Disordered" evidence="3">
    <location>
        <begin position="1"/>
        <end position="24"/>
    </location>
</feature>
<evidence type="ECO:0000256" key="1">
    <source>
        <dbReference type="ARBA" id="ARBA00022722"/>
    </source>
</evidence>
<keyword evidence="1" id="KW-0540">Nuclease</keyword>
<dbReference type="InterPro" id="IPR016191">
    <property type="entry name" value="Ribonuclease/ribotoxin"/>
</dbReference>
<dbReference type="SUPFAM" id="SSF53933">
    <property type="entry name" value="Microbial ribonucleases"/>
    <property type="match status" value="1"/>
</dbReference>
<dbReference type="GO" id="GO:0003723">
    <property type="term" value="F:RNA binding"/>
    <property type="evidence" value="ECO:0007669"/>
    <property type="project" value="InterPro"/>
</dbReference>
<dbReference type="GO" id="GO:0016787">
    <property type="term" value="F:hydrolase activity"/>
    <property type="evidence" value="ECO:0007669"/>
    <property type="project" value="UniProtKB-KW"/>
</dbReference>
<evidence type="ECO:0000256" key="3">
    <source>
        <dbReference type="SAM" id="MobiDB-lite"/>
    </source>
</evidence>
<protein>
    <submittedName>
        <fullName evidence="4">Uncharacterized protein</fullName>
    </submittedName>
</protein>
<proteinExistence type="predicted"/>
<dbReference type="Proteomes" id="UP000184330">
    <property type="component" value="Unassembled WGS sequence"/>
</dbReference>